<accession>A0ABM5NX51</accession>
<dbReference type="Gene3D" id="3.40.630.30">
    <property type="match status" value="1"/>
</dbReference>
<organism evidence="2 3">
    <name type="scientific">Clostridium autoethanogenum DSM 10061</name>
    <dbReference type="NCBI Taxonomy" id="1341692"/>
    <lineage>
        <taxon>Bacteria</taxon>
        <taxon>Bacillati</taxon>
        <taxon>Bacillota</taxon>
        <taxon>Clostridia</taxon>
        <taxon>Eubacteriales</taxon>
        <taxon>Clostridiaceae</taxon>
        <taxon>Clostridium</taxon>
    </lineage>
</organism>
<protein>
    <submittedName>
        <fullName evidence="2">GNAT family N-acetyltransferase</fullName>
    </submittedName>
</protein>
<feature type="domain" description="N-acetyltransferase" evidence="1">
    <location>
        <begin position="18"/>
        <end position="172"/>
    </location>
</feature>
<sequence>MYKRGEAMLDVKIEYKDIKISNVQEKDLVSIQKLMNRKDFLEGETNLEDLRERFLESYISQCEFFLKIEKGSILIGILKGRIEFKNENELWIWYFYLSEVYKNTSLGGILIKEIIEYFSREYDVTEFFARTIKNEIENMNIWKSAGYKAIRIVKNFYDIDGKHMDMIIMKKI</sequence>
<evidence type="ECO:0000313" key="3">
    <source>
        <dbReference type="Proteomes" id="UP000017590"/>
    </source>
</evidence>
<dbReference type="InterPro" id="IPR016181">
    <property type="entry name" value="Acyl_CoA_acyltransferase"/>
</dbReference>
<name>A0ABM5NX51_9CLOT</name>
<evidence type="ECO:0000313" key="2">
    <source>
        <dbReference type="EMBL" id="AGY77016.2"/>
    </source>
</evidence>
<dbReference type="SUPFAM" id="SSF55729">
    <property type="entry name" value="Acyl-CoA N-acyltransferases (Nat)"/>
    <property type="match status" value="1"/>
</dbReference>
<dbReference type="Pfam" id="PF13420">
    <property type="entry name" value="Acetyltransf_4"/>
    <property type="match status" value="1"/>
</dbReference>
<dbReference type="EMBL" id="CP006763">
    <property type="protein sequence ID" value="AGY77016.2"/>
    <property type="molecule type" value="Genomic_DNA"/>
</dbReference>
<reference evidence="3" key="1">
    <citation type="journal article" date="2014" name="Biotechnol. Biofuels">
        <title>Comparison of single-molecule sequencing and hybrid approaches for finishing the genome of Clostridium autoethanogenum and analysis of CRISPR systems in industrial relevant Clostridia.</title>
        <authorList>
            <person name="Brown S.D."/>
            <person name="Nagaraju S."/>
            <person name="Utturkar S."/>
            <person name="De Tissera S."/>
            <person name="Segovia S."/>
            <person name="Mitchell W."/>
            <person name="Land M.L."/>
            <person name="Dassanayake A."/>
            <person name="Kopke M."/>
        </authorList>
    </citation>
    <scope>NUCLEOTIDE SEQUENCE [LARGE SCALE GENOMIC DNA]</scope>
    <source>
        <strain evidence="3">DSM 10061</strain>
    </source>
</reference>
<dbReference type="Proteomes" id="UP000017590">
    <property type="component" value="Chromosome"/>
</dbReference>
<evidence type="ECO:0000259" key="1">
    <source>
        <dbReference type="PROSITE" id="PS51186"/>
    </source>
</evidence>
<keyword evidence="3" id="KW-1185">Reference proteome</keyword>
<proteinExistence type="predicted"/>
<gene>
    <name evidence="2" type="ORF">CAETHG_2809</name>
</gene>
<dbReference type="PROSITE" id="PS51186">
    <property type="entry name" value="GNAT"/>
    <property type="match status" value="1"/>
</dbReference>
<dbReference type="InterPro" id="IPR000182">
    <property type="entry name" value="GNAT_dom"/>
</dbReference>
<dbReference type="RefSeq" id="WP_250613002.1">
    <property type="nucleotide sequence ID" value="NC_022592.1"/>
</dbReference>